<dbReference type="PROSITE" id="PS50943">
    <property type="entry name" value="HTH_CROC1"/>
    <property type="match status" value="1"/>
</dbReference>
<dbReference type="SMART" id="SM00530">
    <property type="entry name" value="HTH_XRE"/>
    <property type="match status" value="1"/>
</dbReference>
<proteinExistence type="predicted"/>
<dbReference type="SUPFAM" id="SSF47413">
    <property type="entry name" value="lambda repressor-like DNA-binding domains"/>
    <property type="match status" value="1"/>
</dbReference>
<keyword evidence="3" id="KW-1185">Reference proteome</keyword>
<sequence>MKEIKNNADYQKVMAEIDGLMAKGSGNVSKEELNKIRMLAQSAQGYEQGKYEVEAPTSLIGMIEMRMFEMKLRQKDLAKTLNVSDAKLSLIMNGKQKPGVDFLKALHQQLHIDAGFILEHA</sequence>
<dbReference type="GO" id="GO:0003677">
    <property type="term" value="F:DNA binding"/>
    <property type="evidence" value="ECO:0007669"/>
    <property type="project" value="InterPro"/>
</dbReference>
<comment type="caution">
    <text evidence="2">The sequence shown here is derived from an EMBL/GenBank/DDBJ whole genome shotgun (WGS) entry which is preliminary data.</text>
</comment>
<evidence type="ECO:0000259" key="1">
    <source>
        <dbReference type="PROSITE" id="PS50943"/>
    </source>
</evidence>
<feature type="domain" description="HTH cro/C1-type" evidence="1">
    <location>
        <begin position="69"/>
        <end position="117"/>
    </location>
</feature>
<reference evidence="2 3" key="1">
    <citation type="journal article" date="2013" name="Genome Announc.">
        <title>Draft Genome Sequence of Arcticibacter svalbardensis Strain MN12-7T, a Member of the Family Sphingobacteriaceae Isolated from an Arctic Soil Sample.</title>
        <authorList>
            <person name="Shivaji S."/>
            <person name="Ara S."/>
            <person name="Prasad S."/>
            <person name="Manasa B.P."/>
            <person name="Begum Z."/>
            <person name="Singh A."/>
            <person name="Kumar Pinnaka A."/>
        </authorList>
    </citation>
    <scope>NUCLEOTIDE SEQUENCE [LARGE SCALE GENOMIC DNA]</scope>
    <source>
        <strain evidence="2 3">MN12-7</strain>
    </source>
</reference>
<evidence type="ECO:0000313" key="2">
    <source>
        <dbReference type="EMBL" id="EOR94531.1"/>
    </source>
</evidence>
<dbReference type="CDD" id="cd00093">
    <property type="entry name" value="HTH_XRE"/>
    <property type="match status" value="1"/>
</dbReference>
<protein>
    <submittedName>
        <fullName evidence="2">Helix-turn-helix domain protein</fullName>
    </submittedName>
</protein>
<dbReference type="STRING" id="1150600.ADIARSV_2377"/>
<dbReference type="InterPro" id="IPR001387">
    <property type="entry name" value="Cro/C1-type_HTH"/>
</dbReference>
<dbReference type="RefSeq" id="WP_016195609.1">
    <property type="nucleotide sequence ID" value="NZ_AQPN01000084.1"/>
</dbReference>
<dbReference type="Pfam" id="PF01381">
    <property type="entry name" value="HTH_3"/>
    <property type="match status" value="1"/>
</dbReference>
<gene>
    <name evidence="2" type="ORF">ADIARSV_2377</name>
</gene>
<dbReference type="InterPro" id="IPR010982">
    <property type="entry name" value="Lambda_DNA-bd_dom_sf"/>
</dbReference>
<dbReference type="AlphaFoldDB" id="R9GS30"/>
<dbReference type="eggNOG" id="COG5499">
    <property type="taxonomic scope" value="Bacteria"/>
</dbReference>
<dbReference type="Proteomes" id="UP000014174">
    <property type="component" value="Unassembled WGS sequence"/>
</dbReference>
<dbReference type="EMBL" id="AQPN01000084">
    <property type="protein sequence ID" value="EOR94531.1"/>
    <property type="molecule type" value="Genomic_DNA"/>
</dbReference>
<name>R9GS30_9SPHI</name>
<organism evidence="2 3">
    <name type="scientific">Arcticibacter svalbardensis MN12-7</name>
    <dbReference type="NCBI Taxonomy" id="1150600"/>
    <lineage>
        <taxon>Bacteria</taxon>
        <taxon>Pseudomonadati</taxon>
        <taxon>Bacteroidota</taxon>
        <taxon>Sphingobacteriia</taxon>
        <taxon>Sphingobacteriales</taxon>
        <taxon>Sphingobacteriaceae</taxon>
        <taxon>Arcticibacter</taxon>
    </lineage>
</organism>
<dbReference type="OrthoDB" id="961302at2"/>
<dbReference type="Gene3D" id="1.10.260.40">
    <property type="entry name" value="lambda repressor-like DNA-binding domains"/>
    <property type="match status" value="1"/>
</dbReference>
<evidence type="ECO:0000313" key="3">
    <source>
        <dbReference type="Proteomes" id="UP000014174"/>
    </source>
</evidence>
<accession>R9GS30</accession>